<dbReference type="InterPro" id="IPR020846">
    <property type="entry name" value="MFS_dom"/>
</dbReference>
<feature type="transmembrane region" description="Helical" evidence="5">
    <location>
        <begin position="364"/>
        <end position="385"/>
    </location>
</feature>
<feature type="transmembrane region" description="Helical" evidence="5">
    <location>
        <begin position="462"/>
        <end position="482"/>
    </location>
</feature>
<accession>A0A9W4I638</accession>
<feature type="transmembrane region" description="Helical" evidence="5">
    <location>
        <begin position="218"/>
        <end position="240"/>
    </location>
</feature>
<feature type="transmembrane region" description="Helical" evidence="5">
    <location>
        <begin position="290"/>
        <end position="308"/>
    </location>
</feature>
<keyword evidence="4 5" id="KW-0472">Membrane</keyword>
<dbReference type="PROSITE" id="PS50850">
    <property type="entry name" value="MFS"/>
    <property type="match status" value="1"/>
</dbReference>
<evidence type="ECO:0000256" key="3">
    <source>
        <dbReference type="ARBA" id="ARBA00022989"/>
    </source>
</evidence>
<dbReference type="AlphaFoldDB" id="A0A9W4I638"/>
<evidence type="ECO:0000313" key="7">
    <source>
        <dbReference type="EMBL" id="CAG8242079.1"/>
    </source>
</evidence>
<feature type="domain" description="Major facilitator superfamily (MFS) profile" evidence="6">
    <location>
        <begin position="66"/>
        <end position="558"/>
    </location>
</feature>
<evidence type="ECO:0000256" key="4">
    <source>
        <dbReference type="ARBA" id="ARBA00023136"/>
    </source>
</evidence>
<comment type="subcellular location">
    <subcellularLocation>
        <location evidence="1">Membrane</location>
        <topology evidence="1">Multi-pass membrane protein</topology>
    </subcellularLocation>
</comment>
<organism evidence="7 8">
    <name type="scientific">Penicillium salamii</name>
    <dbReference type="NCBI Taxonomy" id="1612424"/>
    <lineage>
        <taxon>Eukaryota</taxon>
        <taxon>Fungi</taxon>
        <taxon>Dikarya</taxon>
        <taxon>Ascomycota</taxon>
        <taxon>Pezizomycotina</taxon>
        <taxon>Eurotiomycetes</taxon>
        <taxon>Eurotiomycetidae</taxon>
        <taxon>Eurotiales</taxon>
        <taxon>Aspergillaceae</taxon>
        <taxon>Penicillium</taxon>
    </lineage>
</organism>
<dbReference type="Pfam" id="PF07690">
    <property type="entry name" value="MFS_1"/>
    <property type="match status" value="1"/>
</dbReference>
<dbReference type="PRINTS" id="PR00173">
    <property type="entry name" value="EDTRNSPORT"/>
</dbReference>
<feature type="transmembrane region" description="Helical" evidence="5">
    <location>
        <begin position="190"/>
        <end position="212"/>
    </location>
</feature>
<feature type="transmembrane region" description="Helical" evidence="5">
    <location>
        <begin position="392"/>
        <end position="412"/>
    </location>
</feature>
<dbReference type="PANTHER" id="PTHR23501:SF149">
    <property type="entry name" value="MULTIDRUG TRANSPORTER, PUTATIVE (AFU_ORTHOLOGUE AFUA_5G10430)-RELATED"/>
    <property type="match status" value="1"/>
</dbReference>
<feature type="transmembrane region" description="Helical" evidence="5">
    <location>
        <begin position="64"/>
        <end position="88"/>
    </location>
</feature>
<feature type="transmembrane region" description="Helical" evidence="5">
    <location>
        <begin position="100"/>
        <end position="120"/>
    </location>
</feature>
<dbReference type="OrthoDB" id="2351791at2759"/>
<sequence length="558" mass="60942">MGRRSISSEIFDNESVIEFGVPNKTIEDVKSPPAGLGLGSSVQLFDIEHSTVVEQERIVGIQQWLVFVCIIILAVMDSFNATILIPAIPDLANTFSMSLASTFWASTIYLMFSAASHLYFTMLSEVFNHGPVWILAVLFATIGTGVCCGSLSLSELIVGRMIQGIGGGGAMGLCFVAMKEYSPEAIHSRYSCYILLMRMGGAMLGLVCGGLFMDHGHWTWSFYFNFVFCALGLLGIPFAVDLRASKHVPLRKLRTLDWTGVTMAFFGSGVILVGLSWGGVSYLWSQWETIVPIVLGVVAILALGLYEFKWALHPQFGRRVFRSKMMIMTYLGCFLHGLVFFCHLQFFALYFMSAHYMSATLSGMALLSLIGLAIGPVAIVGMILAREKECTQWIISAGWILVVLTSGCSILLDSETPTIAWVLLLFTAGLGHGLLLSSYNVRVRNMPKDEDTPPSILPTTMAYYMRAWGWAFAIPVGGSVLLNSLGNGLADVGLNRSLINSANGHLMLMKNFTLADQQQEAVSIVSVAAFRTLWGVITGIAVLGGLSSAFLWRKNSRK</sequence>
<evidence type="ECO:0000256" key="1">
    <source>
        <dbReference type="ARBA" id="ARBA00004141"/>
    </source>
</evidence>
<evidence type="ECO:0000256" key="5">
    <source>
        <dbReference type="SAM" id="Phobius"/>
    </source>
</evidence>
<feature type="transmembrane region" description="Helical" evidence="5">
    <location>
        <begin position="418"/>
        <end position="441"/>
    </location>
</feature>
<dbReference type="Gene3D" id="1.20.1720.10">
    <property type="entry name" value="Multidrug resistance protein D"/>
    <property type="match status" value="1"/>
</dbReference>
<dbReference type="InterPro" id="IPR011701">
    <property type="entry name" value="MFS"/>
</dbReference>
<reference evidence="7" key="1">
    <citation type="submission" date="2021-07" db="EMBL/GenBank/DDBJ databases">
        <authorList>
            <person name="Branca A.L. A."/>
        </authorList>
    </citation>
    <scope>NUCLEOTIDE SEQUENCE</scope>
</reference>
<feature type="transmembrane region" description="Helical" evidence="5">
    <location>
        <begin position="132"/>
        <end position="152"/>
    </location>
</feature>
<dbReference type="Proteomes" id="UP001152646">
    <property type="component" value="Unassembled WGS sequence"/>
</dbReference>
<feature type="transmembrane region" description="Helical" evidence="5">
    <location>
        <begin position="329"/>
        <end position="352"/>
    </location>
</feature>
<proteinExistence type="predicted"/>
<name>A0A9W4I638_9EURO</name>
<dbReference type="SUPFAM" id="SSF103473">
    <property type="entry name" value="MFS general substrate transporter"/>
    <property type="match status" value="1"/>
</dbReference>
<dbReference type="PANTHER" id="PTHR23501">
    <property type="entry name" value="MAJOR FACILITATOR SUPERFAMILY"/>
    <property type="match status" value="1"/>
</dbReference>
<keyword evidence="3 5" id="KW-1133">Transmembrane helix</keyword>
<feature type="transmembrane region" description="Helical" evidence="5">
    <location>
        <begin position="261"/>
        <end position="284"/>
    </location>
</feature>
<feature type="transmembrane region" description="Helical" evidence="5">
    <location>
        <begin position="158"/>
        <end position="178"/>
    </location>
</feature>
<dbReference type="InterPro" id="IPR036259">
    <property type="entry name" value="MFS_trans_sf"/>
</dbReference>
<evidence type="ECO:0000259" key="6">
    <source>
        <dbReference type="PROSITE" id="PS50850"/>
    </source>
</evidence>
<gene>
    <name evidence="7" type="ORF">PSALAMII_LOCUS571</name>
</gene>
<dbReference type="GO" id="GO:0022857">
    <property type="term" value="F:transmembrane transporter activity"/>
    <property type="evidence" value="ECO:0007669"/>
    <property type="project" value="InterPro"/>
</dbReference>
<evidence type="ECO:0000313" key="8">
    <source>
        <dbReference type="Proteomes" id="UP001152646"/>
    </source>
</evidence>
<dbReference type="GO" id="GO:0005886">
    <property type="term" value="C:plasma membrane"/>
    <property type="evidence" value="ECO:0007669"/>
    <property type="project" value="TreeGrafter"/>
</dbReference>
<evidence type="ECO:0000256" key="2">
    <source>
        <dbReference type="ARBA" id="ARBA00022692"/>
    </source>
</evidence>
<dbReference type="EMBL" id="CAJVPA010000022">
    <property type="protein sequence ID" value="CAG8242079.1"/>
    <property type="molecule type" value="Genomic_DNA"/>
</dbReference>
<comment type="caution">
    <text evidence="7">The sequence shown here is derived from an EMBL/GenBank/DDBJ whole genome shotgun (WGS) entry which is preliminary data.</text>
</comment>
<feature type="transmembrane region" description="Helical" evidence="5">
    <location>
        <begin position="533"/>
        <end position="552"/>
    </location>
</feature>
<protein>
    <recommendedName>
        <fullName evidence="6">Major facilitator superfamily (MFS) profile domain-containing protein</fullName>
    </recommendedName>
</protein>
<keyword evidence="2 5" id="KW-0812">Transmembrane</keyword>